<evidence type="ECO:0000313" key="3">
    <source>
        <dbReference type="Proteomes" id="UP001300012"/>
    </source>
</evidence>
<dbReference type="EMBL" id="JANQBD010000016">
    <property type="protein sequence ID" value="MCR8633792.1"/>
    <property type="molecule type" value="Genomic_DNA"/>
</dbReference>
<dbReference type="InterPro" id="IPR029442">
    <property type="entry name" value="GyrI-like"/>
</dbReference>
<gene>
    <name evidence="2" type="ORF">NV381_21635</name>
</gene>
<dbReference type="PANTHER" id="PTHR36444:SF2">
    <property type="entry name" value="TRANSCRIPTIONAL REGULATOR PROTEIN YOBU-RELATED"/>
    <property type="match status" value="1"/>
</dbReference>
<reference evidence="2 3" key="1">
    <citation type="submission" date="2022-08" db="EMBL/GenBank/DDBJ databases">
        <title>Paenibacillus endoradicis sp. nov., Paenibacillus radicibacter sp. nov and Paenibacillus pararadicis sp. nov., three cold-adapted plant growth-promoting bacteria isolated from root of Larix gmelinii in Great Khingan.</title>
        <authorList>
            <person name="Xue H."/>
        </authorList>
    </citation>
    <scope>NUCLEOTIDE SEQUENCE [LARGE SCALE GENOMIC DNA]</scope>
    <source>
        <strain evidence="2 3">N5-1-1-5</strain>
    </source>
</reference>
<evidence type="ECO:0000259" key="1">
    <source>
        <dbReference type="SMART" id="SM00871"/>
    </source>
</evidence>
<protein>
    <submittedName>
        <fullName evidence="2">GyrI-like domain-containing protein</fullName>
    </submittedName>
</protein>
<dbReference type="Gene3D" id="3.20.80.10">
    <property type="entry name" value="Regulatory factor, effector binding domain"/>
    <property type="match status" value="1"/>
</dbReference>
<comment type="caution">
    <text evidence="2">The sequence shown here is derived from an EMBL/GenBank/DDBJ whole genome shotgun (WGS) entry which is preliminary data.</text>
</comment>
<feature type="domain" description="AraC effector-binding" evidence="1">
    <location>
        <begin position="4"/>
        <end position="148"/>
    </location>
</feature>
<dbReference type="Proteomes" id="UP001300012">
    <property type="component" value="Unassembled WGS sequence"/>
</dbReference>
<dbReference type="SMART" id="SM00871">
    <property type="entry name" value="AraC_E_bind"/>
    <property type="match status" value="1"/>
</dbReference>
<keyword evidence="3" id="KW-1185">Reference proteome</keyword>
<organism evidence="2 3">
    <name type="scientific">Paenibacillus radicis</name>
    <name type="common">ex Xue et al. 2023</name>
    <dbReference type="NCBI Taxonomy" id="2972489"/>
    <lineage>
        <taxon>Bacteria</taxon>
        <taxon>Bacillati</taxon>
        <taxon>Bacillota</taxon>
        <taxon>Bacilli</taxon>
        <taxon>Bacillales</taxon>
        <taxon>Paenibacillaceae</taxon>
        <taxon>Paenibacillus</taxon>
    </lineage>
</organism>
<evidence type="ECO:0000313" key="2">
    <source>
        <dbReference type="EMBL" id="MCR8633792.1"/>
    </source>
</evidence>
<accession>A0ABT1YLB0</accession>
<dbReference type="InterPro" id="IPR053182">
    <property type="entry name" value="YobU-like_regulator"/>
</dbReference>
<name>A0ABT1YLB0_9BACL</name>
<dbReference type="PANTHER" id="PTHR36444">
    <property type="entry name" value="TRANSCRIPTIONAL REGULATOR PROTEIN YOBU-RELATED"/>
    <property type="match status" value="1"/>
</dbReference>
<sequence length="150" mass="17242">MSIEFVKLETKEAFTVVGMECLLSPIEAPKIWHPFIQNIHLIENRVNSTVTLGVCDDLNQRYIASVEVNKLDAVPEGMVSFVIPANEYAVFKHKGSIQGINESFQEIGKWLHQNNYKGTQKPPFFELYDEHYQGENEESKFTIYMSLVKI</sequence>
<dbReference type="Pfam" id="PF06445">
    <property type="entry name" value="GyrI-like"/>
    <property type="match status" value="1"/>
</dbReference>
<dbReference type="InterPro" id="IPR010499">
    <property type="entry name" value="AraC_E-bd"/>
</dbReference>
<dbReference type="SUPFAM" id="SSF55136">
    <property type="entry name" value="Probable bacterial effector-binding domain"/>
    <property type="match status" value="1"/>
</dbReference>
<dbReference type="InterPro" id="IPR011256">
    <property type="entry name" value="Reg_factor_effector_dom_sf"/>
</dbReference>
<dbReference type="RefSeq" id="WP_258215359.1">
    <property type="nucleotide sequence ID" value="NZ_JANQBD010000016.1"/>
</dbReference>
<proteinExistence type="predicted"/>